<dbReference type="EMBL" id="ASPP01049468">
    <property type="protein sequence ID" value="ETN97512.1"/>
    <property type="molecule type" value="Genomic_DNA"/>
</dbReference>
<feature type="compositionally biased region" description="Basic and acidic residues" evidence="1">
    <location>
        <begin position="61"/>
        <end position="77"/>
    </location>
</feature>
<feature type="compositionally biased region" description="Polar residues" evidence="1">
    <location>
        <begin position="121"/>
        <end position="138"/>
    </location>
</feature>
<feature type="region of interest" description="Disordered" evidence="1">
    <location>
        <begin position="15"/>
        <end position="83"/>
    </location>
</feature>
<keyword evidence="3" id="KW-1185">Reference proteome</keyword>
<name>X6L753_RETFI</name>
<gene>
    <name evidence="2" type="ORF">RFI_40017</name>
</gene>
<feature type="compositionally biased region" description="Basic and acidic residues" evidence="1">
    <location>
        <begin position="27"/>
        <end position="36"/>
    </location>
</feature>
<sequence>MATCNVAKCNCKKFASSHSEPTNCECGHAESQHSDSKTGNNGSKARGTGPRPSASYNKPLPPKDKPLPKREDNEKSSKGQHAGEVLLPVATSITMHQDNNNNNSNSNNNDKIAASKRLSVGNRQSRLPSTHQYSQSATLPAAKANEKSTGLQTSTTITIQPKPSTTTIANVVPPTAHSNGGNITNANNAISELRDYLAEYKEESTHLMDLENVLTCTFLGGHFEMKINTKIGMKRIMPM</sequence>
<comment type="caution">
    <text evidence="2">The sequence shown here is derived from an EMBL/GenBank/DDBJ whole genome shotgun (WGS) entry which is preliminary data.</text>
</comment>
<dbReference type="Proteomes" id="UP000023152">
    <property type="component" value="Unassembled WGS sequence"/>
</dbReference>
<protein>
    <submittedName>
        <fullName evidence="2">Uncharacterized protein</fullName>
    </submittedName>
</protein>
<dbReference type="AlphaFoldDB" id="X6L753"/>
<organism evidence="2 3">
    <name type="scientific">Reticulomyxa filosa</name>
    <dbReference type="NCBI Taxonomy" id="46433"/>
    <lineage>
        <taxon>Eukaryota</taxon>
        <taxon>Sar</taxon>
        <taxon>Rhizaria</taxon>
        <taxon>Retaria</taxon>
        <taxon>Foraminifera</taxon>
        <taxon>Monothalamids</taxon>
        <taxon>Reticulomyxidae</taxon>
        <taxon>Reticulomyxa</taxon>
    </lineage>
</organism>
<evidence type="ECO:0000313" key="3">
    <source>
        <dbReference type="Proteomes" id="UP000023152"/>
    </source>
</evidence>
<evidence type="ECO:0000313" key="2">
    <source>
        <dbReference type="EMBL" id="ETN97512.1"/>
    </source>
</evidence>
<feature type="region of interest" description="Disordered" evidence="1">
    <location>
        <begin position="121"/>
        <end position="154"/>
    </location>
</feature>
<proteinExistence type="predicted"/>
<reference evidence="2 3" key="1">
    <citation type="journal article" date="2013" name="Curr. Biol.">
        <title>The Genome of the Foraminiferan Reticulomyxa filosa.</title>
        <authorList>
            <person name="Glockner G."/>
            <person name="Hulsmann N."/>
            <person name="Schleicher M."/>
            <person name="Noegel A.A."/>
            <person name="Eichinger L."/>
            <person name="Gallinger C."/>
            <person name="Pawlowski J."/>
            <person name="Sierra R."/>
            <person name="Euteneuer U."/>
            <person name="Pillet L."/>
            <person name="Moustafa A."/>
            <person name="Platzer M."/>
            <person name="Groth M."/>
            <person name="Szafranski K."/>
            <person name="Schliwa M."/>
        </authorList>
    </citation>
    <scope>NUCLEOTIDE SEQUENCE [LARGE SCALE GENOMIC DNA]</scope>
</reference>
<accession>X6L753</accession>
<evidence type="ECO:0000256" key="1">
    <source>
        <dbReference type="SAM" id="MobiDB-lite"/>
    </source>
</evidence>